<evidence type="ECO:0000256" key="19">
    <source>
        <dbReference type="ARBA" id="ARBA00030029"/>
    </source>
</evidence>
<evidence type="ECO:0000256" key="12">
    <source>
        <dbReference type="ARBA" id="ARBA00022954"/>
    </source>
</evidence>
<evidence type="ECO:0000256" key="6">
    <source>
        <dbReference type="ARBA" id="ARBA00012252"/>
    </source>
</evidence>
<gene>
    <name evidence="22" type="ORF">Hgul01_00345</name>
</gene>
<comment type="caution">
    <text evidence="22">The sequence shown here is derived from an EMBL/GenBank/DDBJ whole genome shotgun (WGS) entry which is preliminary data.</text>
</comment>
<dbReference type="RefSeq" id="WP_345720210.1">
    <property type="nucleotide sequence ID" value="NZ_BAABRU010000001.1"/>
</dbReference>
<dbReference type="SMART" id="SM01222">
    <property type="entry name" value="FTCD_N"/>
    <property type="match status" value="1"/>
</dbReference>
<comment type="subcellular location">
    <subcellularLocation>
        <location evidence="1">Cytoplasm</location>
        <location evidence="1">Cytoskeleton</location>
        <location evidence="1">Microtubule organizing center</location>
        <location evidence="1">Centrosome</location>
        <location evidence="1">Centriole</location>
    </subcellularLocation>
    <subcellularLocation>
        <location evidence="2">Golgi apparatus</location>
    </subcellularLocation>
</comment>
<protein>
    <recommendedName>
        <fullName evidence="8">Formimidoyltransferase-cyclodeaminase</fullName>
        <ecNumber evidence="6">2.1.2.5</ecNumber>
        <ecNumber evidence="7">4.3.1.4</ecNumber>
    </recommendedName>
    <alternativeName>
        <fullName evidence="19">Formiminotransferase-cyclodeaminase</fullName>
    </alternativeName>
</protein>
<evidence type="ECO:0000259" key="21">
    <source>
        <dbReference type="SMART" id="SM01222"/>
    </source>
</evidence>
<evidence type="ECO:0000256" key="13">
    <source>
        <dbReference type="ARBA" id="ARBA00023034"/>
    </source>
</evidence>
<keyword evidence="12" id="KW-0290">Folate-binding</keyword>
<comment type="similarity">
    <text evidence="4">In the N-terminal section; belongs to the formiminotransferase family.</text>
</comment>
<dbReference type="SUPFAM" id="SSF55116">
    <property type="entry name" value="Formiminotransferase domain of formiminotransferase-cyclodeaminase"/>
    <property type="match status" value="2"/>
</dbReference>
<dbReference type="Proteomes" id="UP001428290">
    <property type="component" value="Unassembled WGS sequence"/>
</dbReference>
<evidence type="ECO:0000256" key="16">
    <source>
        <dbReference type="ARBA" id="ARBA00023268"/>
    </source>
</evidence>
<dbReference type="EMBL" id="BAABRU010000001">
    <property type="protein sequence ID" value="GAA5526572.1"/>
    <property type="molecule type" value="Genomic_DNA"/>
</dbReference>
<comment type="pathway">
    <text evidence="3">Amino-acid degradation; L-histidine degradation into L-glutamate; L-glutamate from N-formimidoyl-L-glutamate (transferase route): step 1/1.</text>
</comment>
<evidence type="ECO:0000256" key="3">
    <source>
        <dbReference type="ARBA" id="ARBA00005082"/>
    </source>
</evidence>
<proteinExistence type="inferred from homology"/>
<accession>A0ABP9WTQ6</accession>
<comment type="subunit">
    <text evidence="18">Homooctamer, including four polyglutamate binding sites. The subunits are arranged as a tetramer of dimers, and form a planar ring-shaped structure.</text>
</comment>
<evidence type="ECO:0000256" key="11">
    <source>
        <dbReference type="ARBA" id="ARBA00022808"/>
    </source>
</evidence>
<name>A0ABP9WTQ6_9CHLR</name>
<dbReference type="InterPro" id="IPR013802">
    <property type="entry name" value="Formiminotransferase_C"/>
</dbReference>
<evidence type="ECO:0000256" key="14">
    <source>
        <dbReference type="ARBA" id="ARBA00023212"/>
    </source>
</evidence>
<dbReference type="PANTHER" id="PTHR12234:SF8">
    <property type="entry name" value="FORMIMINOTRANSFERASE-CYCLODEAMINASE"/>
    <property type="match status" value="1"/>
</dbReference>
<dbReference type="PANTHER" id="PTHR12234">
    <property type="entry name" value="FORMIMINOTRANSFERASE-CYCLODEAMINASE"/>
    <property type="match status" value="1"/>
</dbReference>
<dbReference type="EC" id="4.3.1.4" evidence="7"/>
<evidence type="ECO:0000256" key="1">
    <source>
        <dbReference type="ARBA" id="ARBA00004114"/>
    </source>
</evidence>
<keyword evidence="13" id="KW-0333">Golgi apparatus</keyword>
<keyword evidence="15" id="KW-0456">Lyase</keyword>
<evidence type="ECO:0000256" key="8">
    <source>
        <dbReference type="ARBA" id="ARBA00017787"/>
    </source>
</evidence>
<dbReference type="Gene3D" id="1.20.120.680">
    <property type="entry name" value="Formiminotetrahydrofolate cyclodeaminase monomer, up-and-down helical bundle"/>
    <property type="match status" value="1"/>
</dbReference>
<keyword evidence="16" id="KW-0511">Multifunctional enzyme</keyword>
<feature type="domain" description="Formiminotransferase N-terminal subdomain" evidence="21">
    <location>
        <begin position="2"/>
        <end position="179"/>
    </location>
</feature>
<evidence type="ECO:0000256" key="17">
    <source>
        <dbReference type="ARBA" id="ARBA00025506"/>
    </source>
</evidence>
<dbReference type="InterPro" id="IPR037064">
    <property type="entry name" value="Formiminotransferase_N_sf"/>
</dbReference>
<evidence type="ECO:0000259" key="20">
    <source>
        <dbReference type="SMART" id="SM01221"/>
    </source>
</evidence>
<keyword evidence="10" id="KW-0808">Transferase</keyword>
<evidence type="ECO:0000313" key="22">
    <source>
        <dbReference type="EMBL" id="GAA5526572.1"/>
    </source>
</evidence>
<evidence type="ECO:0000313" key="23">
    <source>
        <dbReference type="Proteomes" id="UP001428290"/>
    </source>
</evidence>
<evidence type="ECO:0000256" key="10">
    <source>
        <dbReference type="ARBA" id="ARBA00022679"/>
    </source>
</evidence>
<evidence type="ECO:0000256" key="18">
    <source>
        <dbReference type="ARBA" id="ARBA00025915"/>
    </source>
</evidence>
<dbReference type="InterPro" id="IPR051623">
    <property type="entry name" value="FTCD"/>
</dbReference>
<reference evidence="22 23" key="1">
    <citation type="submission" date="2024-02" db="EMBL/GenBank/DDBJ databases">
        <title>Herpetosiphon gulosus NBRC 112829.</title>
        <authorList>
            <person name="Ichikawa N."/>
            <person name="Katano-Makiyama Y."/>
            <person name="Hidaka K."/>
        </authorList>
    </citation>
    <scope>NUCLEOTIDE SEQUENCE [LARGE SCALE GENOMIC DNA]</scope>
    <source>
        <strain evidence="22 23">NBRC 112829</strain>
    </source>
</reference>
<evidence type="ECO:0000256" key="2">
    <source>
        <dbReference type="ARBA" id="ARBA00004555"/>
    </source>
</evidence>
<sequence length="495" mass="52649">MGLVESIMNFSEGRRTEVVHAIRDAITAVAGVQLLDVQSDADHNRTVISFAGEAEAVGEAAFQATRTAQGLINLDTHRGEHPRIGATDVLPFVPLGQTTMKQCVALARKVGKRIGDELGIAVYLYEEAATRPERQNLADVRKGEYEAWRKAIGVDPAREPDFGPAVATPAGATVVGARQPLIAYNIYLNTTDVEIAKKIAKSIRYLGGGLRYVKALGLLVDGRAQISMNLVNFRGTPIHRVQELVRAEAMRYGVTITEGEVIGLVPQDALVDAAEHYLQLNRFRRDQVLEAKLATPSAADTWLPTNTFQAFAAGTPTPGGGSAAALAGALAGSLGQMVANLTVSRKKYAAVKHSVQAALERLSEATTSLGKLALADSAAFNAISVARKLPEEQADRAQQLAAVIVHACEVPLQVAQQAASLFDDLYLLATQGNVNARTDAQVGGYLAYAAVNGAGLNVLVNLGDLSDSQLREQFSAAVAKLRQQAEQGLQKLTTL</sequence>
<dbReference type="InterPro" id="IPR004227">
    <property type="entry name" value="Formiminotransferase_cat"/>
</dbReference>
<evidence type="ECO:0000256" key="9">
    <source>
        <dbReference type="ARBA" id="ARBA00022490"/>
    </source>
</evidence>
<comment type="similarity">
    <text evidence="5">In the C-terminal section; belongs to the cyclodeaminase/cyclohydrolase family.</text>
</comment>
<dbReference type="InterPro" id="IPR012886">
    <property type="entry name" value="Formiminotransferase_N"/>
</dbReference>
<evidence type="ECO:0000256" key="15">
    <source>
        <dbReference type="ARBA" id="ARBA00023239"/>
    </source>
</evidence>
<dbReference type="InterPro" id="IPR007044">
    <property type="entry name" value="Cyclodeamin/CycHdrlase"/>
</dbReference>
<keyword evidence="11" id="KW-0369">Histidine metabolism</keyword>
<keyword evidence="9" id="KW-0963">Cytoplasm</keyword>
<dbReference type="InterPro" id="IPR036178">
    <property type="entry name" value="Formintransfe-cycloase-like_sf"/>
</dbReference>
<evidence type="ECO:0000256" key="7">
    <source>
        <dbReference type="ARBA" id="ARBA00012998"/>
    </source>
</evidence>
<dbReference type="Gene3D" id="3.30.990.10">
    <property type="entry name" value="Formiminotransferase, N-terminal subdomain"/>
    <property type="match status" value="1"/>
</dbReference>
<evidence type="ECO:0000256" key="4">
    <source>
        <dbReference type="ARBA" id="ARBA00008297"/>
    </source>
</evidence>
<organism evidence="22 23">
    <name type="scientific">Herpetosiphon gulosus</name>
    <dbReference type="NCBI Taxonomy" id="1973496"/>
    <lineage>
        <taxon>Bacteria</taxon>
        <taxon>Bacillati</taxon>
        <taxon>Chloroflexota</taxon>
        <taxon>Chloroflexia</taxon>
        <taxon>Herpetosiphonales</taxon>
        <taxon>Herpetosiphonaceae</taxon>
        <taxon>Herpetosiphon</taxon>
    </lineage>
</organism>
<dbReference type="NCBIfam" id="TIGR02024">
    <property type="entry name" value="FtcD"/>
    <property type="match status" value="1"/>
</dbReference>
<keyword evidence="23" id="KW-1185">Reference proteome</keyword>
<dbReference type="EC" id="2.1.2.5" evidence="6"/>
<dbReference type="SMART" id="SM01221">
    <property type="entry name" value="FTCD"/>
    <property type="match status" value="1"/>
</dbReference>
<keyword evidence="14" id="KW-0206">Cytoskeleton</keyword>
<dbReference type="SUPFAM" id="SSF101262">
    <property type="entry name" value="Methenyltetrahydrofolate cyclohydrolase-like"/>
    <property type="match status" value="1"/>
</dbReference>
<dbReference type="Pfam" id="PF02971">
    <property type="entry name" value="FTCD"/>
    <property type="match status" value="1"/>
</dbReference>
<dbReference type="Gene3D" id="3.30.70.670">
    <property type="entry name" value="Formiminotransferase, C-terminal subdomain"/>
    <property type="match status" value="1"/>
</dbReference>
<dbReference type="Pfam" id="PF04961">
    <property type="entry name" value="FTCD_C"/>
    <property type="match status" value="1"/>
</dbReference>
<comment type="function">
    <text evidence="17">Folate-dependent enzyme, that displays both transferase and deaminase activity. Serves to channel one-carbon units from formiminoglutamate to the folate pool.</text>
</comment>
<dbReference type="InterPro" id="IPR022384">
    <property type="entry name" value="FormiminoTrfase_cat_dom_sf"/>
</dbReference>
<dbReference type="Pfam" id="PF07837">
    <property type="entry name" value="FTCD_N"/>
    <property type="match status" value="1"/>
</dbReference>
<feature type="domain" description="Formiminotransferase C-terminal subdomain" evidence="20">
    <location>
        <begin position="180"/>
        <end position="292"/>
    </location>
</feature>
<dbReference type="InterPro" id="IPR037070">
    <property type="entry name" value="Formiminotransferase_C_sf"/>
</dbReference>
<evidence type="ECO:0000256" key="5">
    <source>
        <dbReference type="ARBA" id="ARBA00010825"/>
    </source>
</evidence>